<dbReference type="SUPFAM" id="SSF46785">
    <property type="entry name" value="Winged helix' DNA-binding domain"/>
    <property type="match status" value="1"/>
</dbReference>
<dbReference type="GO" id="GO:0045727">
    <property type="term" value="P:positive regulation of translation"/>
    <property type="evidence" value="ECO:0007669"/>
    <property type="project" value="TreeGrafter"/>
</dbReference>
<dbReference type="PANTHER" id="PTHR22792">
    <property type="entry name" value="LUPUS LA PROTEIN-RELATED"/>
    <property type="match status" value="1"/>
</dbReference>
<dbReference type="GO" id="GO:0048255">
    <property type="term" value="P:mRNA stabilization"/>
    <property type="evidence" value="ECO:0007669"/>
    <property type="project" value="InterPro"/>
</dbReference>
<dbReference type="FunFam" id="1.10.10.10:FF:000131">
    <property type="entry name" value="la-related protein 1B isoform X2"/>
    <property type="match status" value="1"/>
</dbReference>
<evidence type="ECO:0000259" key="5">
    <source>
        <dbReference type="PROSITE" id="PS50961"/>
    </source>
</evidence>
<dbReference type="InterPro" id="IPR036390">
    <property type="entry name" value="WH_DNA-bd_sf"/>
</dbReference>
<feature type="domain" description="HTH La-type RNA-binding" evidence="5">
    <location>
        <begin position="341"/>
        <end position="431"/>
    </location>
</feature>
<feature type="region of interest" description="Disordered" evidence="4">
    <location>
        <begin position="254"/>
        <end position="318"/>
    </location>
</feature>
<dbReference type="GeneTree" id="ENSGT00940000154718"/>
<dbReference type="Pfam" id="PF05383">
    <property type="entry name" value="La"/>
    <property type="match status" value="1"/>
</dbReference>
<feature type="region of interest" description="Disordered" evidence="4">
    <location>
        <begin position="26"/>
        <end position="108"/>
    </location>
</feature>
<dbReference type="Ensembl" id="ENSEBUT00000005819.1">
    <property type="protein sequence ID" value="ENSEBUP00000005381.1"/>
    <property type="gene ID" value="ENSEBUG00000003668.1"/>
</dbReference>
<dbReference type="PROSITE" id="PS50961">
    <property type="entry name" value="HTH_LA"/>
    <property type="match status" value="1"/>
</dbReference>
<feature type="compositionally biased region" description="Basic and acidic residues" evidence="4">
    <location>
        <begin position="804"/>
        <end position="814"/>
    </location>
</feature>
<dbReference type="SMART" id="SM00715">
    <property type="entry name" value="LA"/>
    <property type="match status" value="1"/>
</dbReference>
<proteinExistence type="inferred from homology"/>
<feature type="region of interest" description="Disordered" evidence="4">
    <location>
        <begin position="763"/>
        <end position="865"/>
    </location>
</feature>
<organism evidence="6 7">
    <name type="scientific">Eptatretus burgeri</name>
    <name type="common">Inshore hagfish</name>
    <dbReference type="NCBI Taxonomy" id="7764"/>
    <lineage>
        <taxon>Eukaryota</taxon>
        <taxon>Metazoa</taxon>
        <taxon>Chordata</taxon>
        <taxon>Craniata</taxon>
        <taxon>Vertebrata</taxon>
        <taxon>Cyclostomata</taxon>
        <taxon>Myxini</taxon>
        <taxon>Myxiniformes</taxon>
        <taxon>Myxinidae</taxon>
        <taxon>Eptatretinae</taxon>
        <taxon>Eptatretus</taxon>
    </lineage>
</organism>
<reference evidence="6" key="2">
    <citation type="submission" date="2025-09" db="UniProtKB">
        <authorList>
            <consortium name="Ensembl"/>
        </authorList>
    </citation>
    <scope>IDENTIFICATION</scope>
</reference>
<evidence type="ECO:0000256" key="2">
    <source>
        <dbReference type="ARBA" id="ARBA00061352"/>
    </source>
</evidence>
<name>A0A8C4NMB1_EPTBU</name>
<dbReference type="InterPro" id="IPR036388">
    <property type="entry name" value="WH-like_DNA-bd_sf"/>
</dbReference>
<feature type="region of interest" description="Disordered" evidence="4">
    <location>
        <begin position="165"/>
        <end position="187"/>
    </location>
</feature>
<dbReference type="Proteomes" id="UP000694388">
    <property type="component" value="Unplaced"/>
</dbReference>
<dbReference type="Pfam" id="PF21071">
    <property type="entry name" value="LARP1_HEAT"/>
    <property type="match status" value="1"/>
</dbReference>
<dbReference type="InterPro" id="IPR006630">
    <property type="entry name" value="La_HTH"/>
</dbReference>
<sequence>MRSLGRVGPVGVLELEDPLLALLCNSHPRAPHPPRQGADAPPPRVVSAMAAKVATLTETDGLTVKDCGTSEAPSRVSPSPKSPSKETDPSCGVQRVISAPPPPVNPWSRIQLKTASHEDKEEHDSPSSTKVIKGVKMKEKKTVKASDFSDITNWPTPGELACSEVQRGQGDRRTGPGTQPEACTQGSECKENCHAVEISQDGFNCESERPRSPVSRRKGMKHKWVPLHLGDVRVENNRWGRGRSRFGLDARIGRKADDHSTSWRPKDEADEAGSLRNEARGRGRGRGRSRGRGRGRNNPRLGMESESGGTPGAMDETGASGDFSSHVMFYYDGATAGHMFGVDPALLKEYIKRQIEYYFSEENLQRDFFLRRRMDCQGFLPLALVAGFHRVQTLTTEIDVIRQAVEDSTEVEIKDDRIRRKIQPEAWPIPGPPSAFYPFPGFSYGLPVSHTNSETLRPTDFTRLLDCPEFVPRQAARALTESAPNSPRACSDLPNDEVGERVDSEGSLRALGKGLSVSLPDLDAGTWTVVKRKQRASLSREKPFSPQPLENDVDLGAVTIMPHIANQGKTAGTVPNLTPEAKGCSLGTDNDEEREELDFLFDEEIVSSGRRNHFTTPPLPGGSADGDSDSDYEIADQDVAKILIVTQTPPYLRRHPGGDRTGARLSRAKLSAELVKVINDGLYYYEQDLWCELNMPEYATIKQEVENFKKLNLITKEEFQTLAPKPPVDPNQMVPPAPPNAPAVDELATKLFGAPEPPSCALARSLPTVVPDSPLPRAPRTPRTPLTPRLLDPNKTPRFYPVVKDSRPLDNETPRKKKTRHSANPPLESHVGWVMDSRDHASRSLSPGLGVSPDVGTSMGSLGTTPQQLPKFQHPSHQLLKENGFTQQVYHKYHRKCLNDRKRLGVGQSQEMNTLFRFWSFFLRDHFNRRMYNEFRQLSIEDARDGYRYGLECLFRFYSYGLEKHFRTDIFQNFQEETLKDYEAGQLYGLEKFWAYLKYSKARNLVILPALQECLCQFNRLEDFRVEPPIGEELQKKGGAPVTALPIATVPSLHTSGLSRDQ</sequence>
<dbReference type="GO" id="GO:0005829">
    <property type="term" value="C:cytosol"/>
    <property type="evidence" value="ECO:0007669"/>
    <property type="project" value="TreeGrafter"/>
</dbReference>
<dbReference type="InterPro" id="IPR045180">
    <property type="entry name" value="La_dom_prot"/>
</dbReference>
<accession>A0A8C4NMB1</accession>
<feature type="compositionally biased region" description="Basic and acidic residues" evidence="4">
    <location>
        <begin position="254"/>
        <end position="267"/>
    </location>
</feature>
<feature type="compositionally biased region" description="Low complexity" evidence="4">
    <location>
        <begin position="781"/>
        <end position="791"/>
    </location>
</feature>
<dbReference type="AlphaFoldDB" id="A0A8C4NMB1"/>
<comment type="similarity">
    <text evidence="2">Belongs to the LARP family.</text>
</comment>
<evidence type="ECO:0000256" key="3">
    <source>
        <dbReference type="PROSITE-ProRule" id="PRU00332"/>
    </source>
</evidence>
<evidence type="ECO:0000313" key="6">
    <source>
        <dbReference type="Ensembl" id="ENSEBUP00000005381.1"/>
    </source>
</evidence>
<dbReference type="SMART" id="SM00684">
    <property type="entry name" value="DM15"/>
    <property type="match status" value="3"/>
</dbReference>
<dbReference type="Gene3D" id="1.10.10.10">
    <property type="entry name" value="Winged helix-like DNA-binding domain superfamily/Winged helix DNA-binding domain"/>
    <property type="match status" value="1"/>
</dbReference>
<keyword evidence="7" id="KW-1185">Reference proteome</keyword>
<dbReference type="GO" id="GO:0000339">
    <property type="term" value="F:RNA cap binding"/>
    <property type="evidence" value="ECO:0007669"/>
    <property type="project" value="InterPro"/>
</dbReference>
<protein>
    <submittedName>
        <fullName evidence="6">La ribonucleoprotein 1B</fullName>
    </submittedName>
</protein>
<evidence type="ECO:0000256" key="4">
    <source>
        <dbReference type="SAM" id="MobiDB-lite"/>
    </source>
</evidence>
<feature type="compositionally biased region" description="Basic residues" evidence="4">
    <location>
        <begin position="282"/>
        <end position="297"/>
    </location>
</feature>
<dbReference type="InterPro" id="IPR006607">
    <property type="entry name" value="DM15"/>
</dbReference>
<feature type="region of interest" description="Disordered" evidence="4">
    <location>
        <begin position="478"/>
        <end position="500"/>
    </location>
</feature>
<feature type="region of interest" description="Disordered" evidence="4">
    <location>
        <begin position="569"/>
        <end position="589"/>
    </location>
</feature>
<dbReference type="PANTHER" id="PTHR22792:SF132">
    <property type="entry name" value="LA-RELATED PROTEIN 1"/>
    <property type="match status" value="1"/>
</dbReference>
<evidence type="ECO:0000256" key="1">
    <source>
        <dbReference type="ARBA" id="ARBA00022884"/>
    </source>
</evidence>
<reference evidence="6" key="1">
    <citation type="submission" date="2025-08" db="UniProtKB">
        <authorList>
            <consortium name="Ensembl"/>
        </authorList>
    </citation>
    <scope>IDENTIFICATION</scope>
</reference>
<keyword evidence="1 3" id="KW-0694">RNA-binding</keyword>
<evidence type="ECO:0000313" key="7">
    <source>
        <dbReference type="Proteomes" id="UP000694388"/>
    </source>
</evidence>
<dbReference type="GO" id="GO:0010494">
    <property type="term" value="C:cytoplasmic stress granule"/>
    <property type="evidence" value="ECO:0007669"/>
    <property type="project" value="TreeGrafter"/>
</dbReference>